<dbReference type="HOGENOM" id="CLU_1850195_0_0_1"/>
<evidence type="ECO:0000256" key="5">
    <source>
        <dbReference type="ARBA" id="ARBA00023136"/>
    </source>
</evidence>
<accession>A7TAE3</accession>
<feature type="non-terminal residue" evidence="7">
    <location>
        <position position="139"/>
    </location>
</feature>
<dbReference type="Proteomes" id="UP000001593">
    <property type="component" value="Unassembled WGS sequence"/>
</dbReference>
<dbReference type="Pfam" id="PF05478">
    <property type="entry name" value="Prominin"/>
    <property type="match status" value="1"/>
</dbReference>
<sequence length="139" mass="15044">MSYGSSSCSDNQATWSAMQLDRIFNLTTVFNYKDKIPELEEVFVDLNNTVKDHTGMTDKAKTGVEDSLNAGVQNVNFSSYHDQTRKPIVNVSLADYAMNISEAAGASGMPPDAQELLTVTAAQLHQVHADVATTSQAQA</sequence>
<dbReference type="InParanoid" id="A7TAE3"/>
<dbReference type="InterPro" id="IPR008795">
    <property type="entry name" value="Prominin"/>
</dbReference>
<dbReference type="PhylomeDB" id="A7TAE3"/>
<keyword evidence="4" id="KW-1133">Transmembrane helix</keyword>
<name>A7TAE3_NEMVE</name>
<evidence type="ECO:0000256" key="4">
    <source>
        <dbReference type="ARBA" id="ARBA00022989"/>
    </source>
</evidence>
<keyword evidence="5" id="KW-0472">Membrane</keyword>
<dbReference type="EMBL" id="DS474044">
    <property type="protein sequence ID" value="EDO27028.1"/>
    <property type="molecule type" value="Genomic_DNA"/>
</dbReference>
<comment type="similarity">
    <text evidence="2">Belongs to the prominin family.</text>
</comment>
<evidence type="ECO:0000256" key="1">
    <source>
        <dbReference type="ARBA" id="ARBA00004141"/>
    </source>
</evidence>
<evidence type="ECO:0000256" key="3">
    <source>
        <dbReference type="ARBA" id="ARBA00022692"/>
    </source>
</evidence>
<gene>
    <name evidence="7" type="ORF">NEMVEDRAFT_v1g224471</name>
</gene>
<evidence type="ECO:0000256" key="2">
    <source>
        <dbReference type="ARBA" id="ARBA00006058"/>
    </source>
</evidence>
<protein>
    <submittedName>
        <fullName evidence="7">Uncharacterized protein</fullName>
    </submittedName>
</protein>
<keyword evidence="3" id="KW-0812">Transmembrane</keyword>
<evidence type="ECO:0000256" key="6">
    <source>
        <dbReference type="ARBA" id="ARBA00023180"/>
    </source>
</evidence>
<reference evidence="7 8" key="1">
    <citation type="journal article" date="2007" name="Science">
        <title>Sea anemone genome reveals ancestral eumetazoan gene repertoire and genomic organization.</title>
        <authorList>
            <person name="Putnam N.H."/>
            <person name="Srivastava M."/>
            <person name="Hellsten U."/>
            <person name="Dirks B."/>
            <person name="Chapman J."/>
            <person name="Salamov A."/>
            <person name="Terry A."/>
            <person name="Shapiro H."/>
            <person name="Lindquist E."/>
            <person name="Kapitonov V.V."/>
            <person name="Jurka J."/>
            <person name="Genikhovich G."/>
            <person name="Grigoriev I.V."/>
            <person name="Lucas S.M."/>
            <person name="Steele R.E."/>
            <person name="Finnerty J.R."/>
            <person name="Technau U."/>
            <person name="Martindale M.Q."/>
            <person name="Rokhsar D.S."/>
        </authorList>
    </citation>
    <scope>NUCLEOTIDE SEQUENCE [LARGE SCALE GENOMIC DNA]</scope>
    <source>
        <strain evidence="8">CH2 X CH6</strain>
    </source>
</reference>
<proteinExistence type="inferred from homology"/>
<dbReference type="PANTHER" id="PTHR22730">
    <property type="entry name" value="PROMININ PROM PROTEIN"/>
    <property type="match status" value="1"/>
</dbReference>
<dbReference type="GO" id="GO:0016020">
    <property type="term" value="C:membrane"/>
    <property type="evidence" value="ECO:0007669"/>
    <property type="project" value="UniProtKB-SubCell"/>
</dbReference>
<dbReference type="PANTHER" id="PTHR22730:SF1">
    <property type="entry name" value="PROMININ-LIKE PROTEIN"/>
    <property type="match status" value="1"/>
</dbReference>
<comment type="subcellular location">
    <subcellularLocation>
        <location evidence="1">Membrane</location>
        <topology evidence="1">Multi-pass membrane protein</topology>
    </subcellularLocation>
</comment>
<evidence type="ECO:0000313" key="7">
    <source>
        <dbReference type="EMBL" id="EDO27028.1"/>
    </source>
</evidence>
<evidence type="ECO:0000313" key="8">
    <source>
        <dbReference type="Proteomes" id="UP000001593"/>
    </source>
</evidence>
<organism evidence="7 8">
    <name type="scientific">Nematostella vectensis</name>
    <name type="common">Starlet sea anemone</name>
    <dbReference type="NCBI Taxonomy" id="45351"/>
    <lineage>
        <taxon>Eukaryota</taxon>
        <taxon>Metazoa</taxon>
        <taxon>Cnidaria</taxon>
        <taxon>Anthozoa</taxon>
        <taxon>Hexacorallia</taxon>
        <taxon>Actiniaria</taxon>
        <taxon>Edwardsiidae</taxon>
        <taxon>Nematostella</taxon>
    </lineage>
</organism>
<keyword evidence="6" id="KW-0325">Glycoprotein</keyword>
<keyword evidence="8" id="KW-1185">Reference proteome</keyword>
<dbReference type="AlphaFoldDB" id="A7TAE3"/>